<dbReference type="Proteomes" id="UP000030664">
    <property type="component" value="Unassembled WGS sequence"/>
</dbReference>
<protein>
    <submittedName>
        <fullName evidence="2">Membrane protein</fullName>
    </submittedName>
</protein>
<dbReference type="RefSeq" id="WP_035962108.1">
    <property type="nucleotide sequence ID" value="NZ_JROM01000016.1"/>
</dbReference>
<name>A0A0B0DC99_9MICC</name>
<dbReference type="Pfam" id="PF20447">
    <property type="entry name" value="DUF6704"/>
    <property type="match status" value="1"/>
</dbReference>
<comment type="caution">
    <text evidence="2">The sequence shown here is derived from an EMBL/GenBank/DDBJ whole genome shotgun (WGS) entry which is preliminary data.</text>
</comment>
<evidence type="ECO:0000313" key="2">
    <source>
        <dbReference type="EMBL" id="KHE75033.1"/>
    </source>
</evidence>
<dbReference type="InterPro" id="IPR046550">
    <property type="entry name" value="DUF6704"/>
</dbReference>
<dbReference type="STRING" id="223184.AS25_04520"/>
<dbReference type="NCBIfam" id="NF041681">
    <property type="entry name" value="HGxxPAAW"/>
    <property type="match status" value="1"/>
</dbReference>
<feature type="transmembrane region" description="Helical" evidence="1">
    <location>
        <begin position="50"/>
        <end position="69"/>
    </location>
</feature>
<organism evidence="2 3">
    <name type="scientific">Kocuria marina</name>
    <dbReference type="NCBI Taxonomy" id="223184"/>
    <lineage>
        <taxon>Bacteria</taxon>
        <taxon>Bacillati</taxon>
        <taxon>Actinomycetota</taxon>
        <taxon>Actinomycetes</taxon>
        <taxon>Micrococcales</taxon>
        <taxon>Micrococcaceae</taxon>
        <taxon>Kocuria</taxon>
    </lineage>
</organism>
<sequence>MSNTDQIILDHTAAVGHGNTVAAWACVGVMTVGVIVGCVGFVMASVPVTVVGIGLIIVGVIVGGVLKSMGYGKGGSKTRSH</sequence>
<reference evidence="2 3" key="1">
    <citation type="submission" date="2014-09" db="EMBL/GenBank/DDBJ databases">
        <title>High-quality draft genome sequence of Kocuria marina SO9-6, an actinobacterium isolated from a copper mine.</title>
        <authorList>
            <person name="Castro D.B."/>
            <person name="Pereira L.B."/>
            <person name="Silva M.V."/>
            <person name="Silva B.P."/>
            <person name="Zanardi B.R."/>
            <person name="Carlos C."/>
            <person name="Belgini D.R."/>
            <person name="Limache E.G."/>
            <person name="Lacerda G.V."/>
            <person name="Nery M.B."/>
            <person name="Gomes M.B."/>
            <person name="Souza S."/>
            <person name="Silva T.M."/>
            <person name="Rodrigues V.D."/>
            <person name="Paulino L.C."/>
            <person name="Vicentini R."/>
            <person name="Ferraz L.F."/>
            <person name="Ottoboni L.M."/>
        </authorList>
    </citation>
    <scope>NUCLEOTIDE SEQUENCE [LARGE SCALE GENOMIC DNA]</scope>
    <source>
        <strain evidence="2 3">SO9-6</strain>
    </source>
</reference>
<keyword evidence="1" id="KW-0472">Membrane</keyword>
<keyword evidence="1" id="KW-0812">Transmembrane</keyword>
<evidence type="ECO:0000313" key="3">
    <source>
        <dbReference type="Proteomes" id="UP000030664"/>
    </source>
</evidence>
<feature type="transmembrane region" description="Helical" evidence="1">
    <location>
        <begin position="21"/>
        <end position="44"/>
    </location>
</feature>
<gene>
    <name evidence="2" type="ORF">AS25_04520</name>
</gene>
<dbReference type="eggNOG" id="ENOG5031XZ8">
    <property type="taxonomic scope" value="Bacteria"/>
</dbReference>
<proteinExistence type="predicted"/>
<accession>A0A0B0DC99</accession>
<keyword evidence="1" id="KW-1133">Transmembrane helix</keyword>
<evidence type="ECO:0000256" key="1">
    <source>
        <dbReference type="SAM" id="Phobius"/>
    </source>
</evidence>
<dbReference type="EMBL" id="JROM01000016">
    <property type="protein sequence ID" value="KHE75033.1"/>
    <property type="molecule type" value="Genomic_DNA"/>
</dbReference>
<dbReference type="AlphaFoldDB" id="A0A0B0DC99"/>